<protein>
    <submittedName>
        <fullName evidence="3">Uncharacterized protein</fullName>
    </submittedName>
</protein>
<proteinExistence type="predicted"/>
<dbReference type="InterPro" id="IPR038077">
    <property type="entry name" value="Troponin_sf"/>
</dbReference>
<keyword evidence="1" id="KW-0175">Coiled coil</keyword>
<reference evidence="3" key="1">
    <citation type="submission" date="2014-12" db="EMBL/GenBank/DDBJ databases">
        <title>Insight into the proteome of Arion vulgaris.</title>
        <authorList>
            <person name="Aradska J."/>
            <person name="Bulat T."/>
            <person name="Smidak R."/>
            <person name="Sarate P."/>
            <person name="Gangsoo J."/>
            <person name="Sialana F."/>
            <person name="Bilban M."/>
            <person name="Lubec G."/>
        </authorList>
    </citation>
    <scope>NUCLEOTIDE SEQUENCE</scope>
    <source>
        <tissue evidence="3">Skin</tissue>
    </source>
</reference>
<gene>
    <name evidence="3" type="primary">ORF498</name>
</gene>
<feature type="compositionally biased region" description="Polar residues" evidence="2">
    <location>
        <begin position="1"/>
        <end position="35"/>
    </location>
</feature>
<feature type="non-terminal residue" evidence="3">
    <location>
        <position position="99"/>
    </location>
</feature>
<dbReference type="EMBL" id="HACG01000207">
    <property type="protein sequence ID" value="CEK47072.1"/>
    <property type="molecule type" value="Transcribed_RNA"/>
</dbReference>
<organism evidence="3">
    <name type="scientific">Arion vulgaris</name>
    <dbReference type="NCBI Taxonomy" id="1028688"/>
    <lineage>
        <taxon>Eukaryota</taxon>
        <taxon>Metazoa</taxon>
        <taxon>Spiralia</taxon>
        <taxon>Lophotrochozoa</taxon>
        <taxon>Mollusca</taxon>
        <taxon>Gastropoda</taxon>
        <taxon>Heterobranchia</taxon>
        <taxon>Euthyneura</taxon>
        <taxon>Panpulmonata</taxon>
        <taxon>Eupulmonata</taxon>
        <taxon>Stylommatophora</taxon>
        <taxon>Helicina</taxon>
        <taxon>Arionoidea</taxon>
        <taxon>Arionidae</taxon>
        <taxon>Arion</taxon>
    </lineage>
</organism>
<dbReference type="AlphaFoldDB" id="A0A0B6XSS7"/>
<accession>A0A0B6XSS7</accession>
<evidence type="ECO:0000256" key="2">
    <source>
        <dbReference type="SAM" id="MobiDB-lite"/>
    </source>
</evidence>
<feature type="region of interest" description="Disordered" evidence="2">
    <location>
        <begin position="1"/>
        <end position="37"/>
    </location>
</feature>
<sequence>NNNASNKSSIQEDSDTGMESMSSTGTPNTSTQNPAHFSGEYVFSLENDVHDQLLRQIDQLRGEIHKLKSEKYDLLRQHASHHKEVKALKEQELQLANDL</sequence>
<name>A0A0B6XSS7_9EUPU</name>
<evidence type="ECO:0000313" key="3">
    <source>
        <dbReference type="EMBL" id="CEK47072.1"/>
    </source>
</evidence>
<evidence type="ECO:0000256" key="1">
    <source>
        <dbReference type="SAM" id="Coils"/>
    </source>
</evidence>
<feature type="non-terminal residue" evidence="3">
    <location>
        <position position="1"/>
    </location>
</feature>
<dbReference type="SUPFAM" id="SSF90250">
    <property type="entry name" value="Troponin coil-coiled subunits"/>
    <property type="match status" value="1"/>
</dbReference>
<feature type="coiled-coil region" evidence="1">
    <location>
        <begin position="50"/>
        <end position="77"/>
    </location>
</feature>